<feature type="region of interest" description="Disordered" evidence="8">
    <location>
        <begin position="413"/>
        <end position="475"/>
    </location>
</feature>
<dbReference type="InterPro" id="IPR001343">
    <property type="entry name" value="Hemolysn_Ca-bd"/>
</dbReference>
<feature type="chain" id="PRO_5041220319" description="Calcium-binding protein" evidence="9">
    <location>
        <begin position="30"/>
        <end position="475"/>
    </location>
</feature>
<dbReference type="Pfam" id="PF00353">
    <property type="entry name" value="HemolysinCabind"/>
    <property type="match status" value="3"/>
</dbReference>
<sequence length="475" mass="48027">MHGYVRKLAVAAAGLLVAVTTLGEPSAGAADEDDTCKGRTVTLAGTEDDDELTGTPGDDVIRAYTGDDVIDGRGGDDVLCGDSGADELYGGAGDDALHGGPYKLYSDEGSNAAEGDVLSGGSGNDRIFGGGRSSNEAIHISPAHHTPDRVEFPEARGGITVTENGVVTGSGIGRDLVFDVPHVVGTDWPDDITVRGHAIVSAGGGNDRVAAVAGGPDESLYPTLLGEDGDDRLDASRSNTPGYWLDGGEGTDTLIGSRYDDSIGDHDDDGVVTAGGGDDRVDVTSQMTVSGGSGADAIQVALEAGRRGALGGGPGYDHAELQNGTSAPLTIDVPGEVVRADGKSSPLAGIEDFGASAREADVRFIGGPGDERFGVVTWGGHTVRASMGEGDDYFAAYATVDADDNGSAAAWGGPGDDVFDGGEGDDSLFGDSGDDLMFGDSGNDALRGGPGDDRAYGTRGEADSCRAEVAEECEQ</sequence>
<evidence type="ECO:0000256" key="2">
    <source>
        <dbReference type="ARBA" id="ARBA00004613"/>
    </source>
</evidence>
<accession>A0AA46TDP8</accession>
<evidence type="ECO:0000256" key="1">
    <source>
        <dbReference type="ARBA" id="ARBA00004370"/>
    </source>
</evidence>
<keyword evidence="9" id="KW-0732">Signal</keyword>
<dbReference type="GO" id="GO:0016020">
    <property type="term" value="C:membrane"/>
    <property type="evidence" value="ECO:0007669"/>
    <property type="project" value="UniProtKB-SubCell"/>
</dbReference>
<dbReference type="Gene3D" id="2.160.20.160">
    <property type="match status" value="1"/>
</dbReference>
<evidence type="ECO:0000256" key="9">
    <source>
        <dbReference type="SAM" id="SignalP"/>
    </source>
</evidence>
<dbReference type="Gene3D" id="2.150.10.10">
    <property type="entry name" value="Serralysin-like metalloprotease, C-terminal"/>
    <property type="match status" value="2"/>
</dbReference>
<keyword evidence="7" id="KW-0472">Membrane</keyword>
<dbReference type="InterPro" id="IPR018511">
    <property type="entry name" value="Hemolysin-typ_Ca-bd_CS"/>
</dbReference>
<dbReference type="KEGG" id="sgrg:L0C25_12530"/>
<proteinExistence type="predicted"/>
<keyword evidence="11" id="KW-1185">Reference proteome</keyword>
<feature type="signal peptide" evidence="9">
    <location>
        <begin position="1"/>
        <end position="29"/>
    </location>
</feature>
<dbReference type="PANTHER" id="PTHR38340:SF1">
    <property type="entry name" value="S-LAYER PROTEIN"/>
    <property type="match status" value="1"/>
</dbReference>
<keyword evidence="3" id="KW-0964">Secreted</keyword>
<dbReference type="PRINTS" id="PR00313">
    <property type="entry name" value="CABNDNGRPT"/>
</dbReference>
<reference evidence="10" key="1">
    <citation type="submission" date="2022-01" db="EMBL/GenBank/DDBJ databases">
        <title>Nocardioidaceae gen. sp. A5X3R13.</title>
        <authorList>
            <person name="Lopez Marin M.A."/>
            <person name="Uhlik O."/>
        </authorList>
    </citation>
    <scope>NUCLEOTIDE SEQUENCE</scope>
    <source>
        <strain evidence="10">A5X3R13</strain>
    </source>
</reference>
<dbReference type="GO" id="GO:0005576">
    <property type="term" value="C:extracellular region"/>
    <property type="evidence" value="ECO:0007669"/>
    <property type="project" value="UniProtKB-SubCell"/>
</dbReference>
<feature type="compositionally biased region" description="Acidic residues" evidence="8">
    <location>
        <begin position="417"/>
        <end position="434"/>
    </location>
</feature>
<dbReference type="PROSITE" id="PS00330">
    <property type="entry name" value="HEMOLYSIN_CALCIUM"/>
    <property type="match status" value="1"/>
</dbReference>
<dbReference type="Proteomes" id="UP001164390">
    <property type="component" value="Chromosome"/>
</dbReference>
<dbReference type="PANTHER" id="PTHR38340">
    <property type="entry name" value="S-LAYER PROTEIN"/>
    <property type="match status" value="1"/>
</dbReference>
<dbReference type="InterPro" id="IPR050557">
    <property type="entry name" value="RTX_toxin/Mannuronan_C5-epim"/>
</dbReference>
<evidence type="ECO:0000256" key="4">
    <source>
        <dbReference type="ARBA" id="ARBA00022656"/>
    </source>
</evidence>
<evidence type="ECO:0008006" key="12">
    <source>
        <dbReference type="Google" id="ProtNLM"/>
    </source>
</evidence>
<protein>
    <recommendedName>
        <fullName evidence="12">Calcium-binding protein</fullName>
    </recommendedName>
</protein>
<name>A0AA46TDP8_9ACTN</name>
<evidence type="ECO:0000256" key="5">
    <source>
        <dbReference type="ARBA" id="ARBA00022737"/>
    </source>
</evidence>
<evidence type="ECO:0000313" key="10">
    <source>
        <dbReference type="EMBL" id="UYM03384.1"/>
    </source>
</evidence>
<dbReference type="AlphaFoldDB" id="A0AA46TDP8"/>
<keyword evidence="4" id="KW-0800">Toxin</keyword>
<evidence type="ECO:0000256" key="8">
    <source>
        <dbReference type="SAM" id="MobiDB-lite"/>
    </source>
</evidence>
<evidence type="ECO:0000256" key="3">
    <source>
        <dbReference type="ARBA" id="ARBA00022525"/>
    </source>
</evidence>
<dbReference type="RefSeq" id="WP_271631989.1">
    <property type="nucleotide sequence ID" value="NZ_CP094970.1"/>
</dbReference>
<dbReference type="InterPro" id="IPR003995">
    <property type="entry name" value="RTX_toxin_determinant-A"/>
</dbReference>
<comment type="subcellular location">
    <subcellularLocation>
        <location evidence="1">Membrane</location>
    </subcellularLocation>
    <subcellularLocation>
        <location evidence="2">Secreted</location>
    </subcellularLocation>
</comment>
<dbReference type="InterPro" id="IPR011049">
    <property type="entry name" value="Serralysin-like_metalloprot_C"/>
</dbReference>
<keyword evidence="5" id="KW-0677">Repeat</keyword>
<feature type="compositionally biased region" description="Basic and acidic residues" evidence="8">
    <location>
        <begin position="450"/>
        <end position="469"/>
    </location>
</feature>
<dbReference type="GO" id="GO:0090729">
    <property type="term" value="F:toxin activity"/>
    <property type="evidence" value="ECO:0007669"/>
    <property type="project" value="UniProtKB-KW"/>
</dbReference>
<organism evidence="10 11">
    <name type="scientific">Solicola gregarius</name>
    <dbReference type="NCBI Taxonomy" id="2908642"/>
    <lineage>
        <taxon>Bacteria</taxon>
        <taxon>Bacillati</taxon>
        <taxon>Actinomycetota</taxon>
        <taxon>Actinomycetes</taxon>
        <taxon>Propionibacteriales</taxon>
        <taxon>Nocardioidaceae</taxon>
        <taxon>Solicola</taxon>
    </lineage>
</organism>
<keyword evidence="6" id="KW-0843">Virulence</keyword>
<evidence type="ECO:0000313" key="11">
    <source>
        <dbReference type="Proteomes" id="UP001164390"/>
    </source>
</evidence>
<evidence type="ECO:0000256" key="7">
    <source>
        <dbReference type="ARBA" id="ARBA00023136"/>
    </source>
</evidence>
<dbReference type="GO" id="GO:0005509">
    <property type="term" value="F:calcium ion binding"/>
    <property type="evidence" value="ECO:0007669"/>
    <property type="project" value="InterPro"/>
</dbReference>
<dbReference type="EMBL" id="CP094970">
    <property type="protein sequence ID" value="UYM03384.1"/>
    <property type="molecule type" value="Genomic_DNA"/>
</dbReference>
<dbReference type="PRINTS" id="PR01488">
    <property type="entry name" value="RTXTOXINA"/>
</dbReference>
<evidence type="ECO:0000256" key="6">
    <source>
        <dbReference type="ARBA" id="ARBA00023026"/>
    </source>
</evidence>
<gene>
    <name evidence="10" type="ORF">L0C25_12530</name>
</gene>
<dbReference type="SUPFAM" id="SSF51120">
    <property type="entry name" value="beta-Roll"/>
    <property type="match status" value="3"/>
</dbReference>